<protein>
    <recommendedName>
        <fullName evidence="1">F-box domain-containing protein</fullName>
    </recommendedName>
</protein>
<proteinExistence type="predicted"/>
<sequence length="223" mass="24707">MALNTENSSSVAASTTKVLEVSELRERILLTLPVQDLFVLQRVCKNWQATMKTSITISQKMFLQPMGPTLQSSSDGVFESHRITMNPVSKVYQYERKVLAKNDDASRFHKISIGLRLPVGHGRRRYAWPGLPSGSSVEHSWRNMLLTQPPIFKVSIQYQDWREGGTDDSSLRCPTGVTIGALSDHCTDLVSRYCLEPGTQGTGLSSYMGITVLVMDPELGGSV</sequence>
<dbReference type="Pfam" id="PF00646">
    <property type="entry name" value="F-box"/>
    <property type="match status" value="1"/>
</dbReference>
<dbReference type="InterPro" id="IPR001810">
    <property type="entry name" value="F-box_dom"/>
</dbReference>
<dbReference type="Proteomes" id="UP000756132">
    <property type="component" value="Chromosome 9"/>
</dbReference>
<organism evidence="2 3">
    <name type="scientific">Passalora fulva</name>
    <name type="common">Tomato leaf mold</name>
    <name type="synonym">Cladosporium fulvum</name>
    <dbReference type="NCBI Taxonomy" id="5499"/>
    <lineage>
        <taxon>Eukaryota</taxon>
        <taxon>Fungi</taxon>
        <taxon>Dikarya</taxon>
        <taxon>Ascomycota</taxon>
        <taxon>Pezizomycotina</taxon>
        <taxon>Dothideomycetes</taxon>
        <taxon>Dothideomycetidae</taxon>
        <taxon>Mycosphaerellales</taxon>
        <taxon>Mycosphaerellaceae</taxon>
        <taxon>Fulvia</taxon>
    </lineage>
</organism>
<keyword evidence="3" id="KW-1185">Reference proteome</keyword>
<dbReference type="KEGG" id="ffu:CLAFUR5_09256"/>
<accession>A0A9Q8PG40</accession>
<dbReference type="AlphaFoldDB" id="A0A9Q8PG40"/>
<dbReference type="OrthoDB" id="3645130at2759"/>
<gene>
    <name evidence="2" type="ORF">CLAFUR5_09256</name>
</gene>
<feature type="domain" description="F-box" evidence="1">
    <location>
        <begin position="23"/>
        <end position="52"/>
    </location>
</feature>
<reference evidence="2" key="2">
    <citation type="journal article" date="2022" name="Microb. Genom.">
        <title>A chromosome-scale genome assembly of the tomato pathogen Cladosporium fulvum reveals a compartmentalized genome architecture and the presence of a dispensable chromosome.</title>
        <authorList>
            <person name="Zaccaron A.Z."/>
            <person name="Chen L.H."/>
            <person name="Samaras A."/>
            <person name="Stergiopoulos I."/>
        </authorList>
    </citation>
    <scope>NUCLEOTIDE SEQUENCE</scope>
    <source>
        <strain evidence="2">Race5_Kim</strain>
    </source>
</reference>
<dbReference type="InterPro" id="IPR036047">
    <property type="entry name" value="F-box-like_dom_sf"/>
</dbReference>
<evidence type="ECO:0000313" key="3">
    <source>
        <dbReference type="Proteomes" id="UP000756132"/>
    </source>
</evidence>
<dbReference type="SUPFAM" id="SSF81383">
    <property type="entry name" value="F-box domain"/>
    <property type="match status" value="1"/>
</dbReference>
<dbReference type="RefSeq" id="XP_047766224.1">
    <property type="nucleotide sequence ID" value="XM_047908404.1"/>
</dbReference>
<evidence type="ECO:0000313" key="2">
    <source>
        <dbReference type="EMBL" id="UJO21858.1"/>
    </source>
</evidence>
<name>A0A9Q8PG40_PASFU</name>
<dbReference type="EMBL" id="CP090171">
    <property type="protein sequence ID" value="UJO21858.1"/>
    <property type="molecule type" value="Genomic_DNA"/>
</dbReference>
<reference evidence="2" key="1">
    <citation type="submission" date="2021-12" db="EMBL/GenBank/DDBJ databases">
        <authorList>
            <person name="Zaccaron A."/>
            <person name="Stergiopoulos I."/>
        </authorList>
    </citation>
    <scope>NUCLEOTIDE SEQUENCE</scope>
    <source>
        <strain evidence="2">Race5_Kim</strain>
    </source>
</reference>
<dbReference type="GeneID" id="71989134"/>
<evidence type="ECO:0000259" key="1">
    <source>
        <dbReference type="Pfam" id="PF00646"/>
    </source>
</evidence>